<organism evidence="1 2">
    <name type="scientific">Holtiella tumoricola</name>
    <dbReference type="NCBI Taxonomy" id="3018743"/>
    <lineage>
        <taxon>Bacteria</taxon>
        <taxon>Bacillati</taxon>
        <taxon>Bacillota</taxon>
        <taxon>Clostridia</taxon>
        <taxon>Lachnospirales</taxon>
        <taxon>Cellulosilyticaceae</taxon>
        <taxon>Holtiella</taxon>
    </lineage>
</organism>
<dbReference type="AlphaFoldDB" id="A0AA42DK50"/>
<name>A0AA42DK50_9FIRM</name>
<proteinExistence type="predicted"/>
<accession>A0AA42DK50</accession>
<evidence type="ECO:0000313" key="1">
    <source>
        <dbReference type="EMBL" id="MDA3730537.1"/>
    </source>
</evidence>
<protein>
    <submittedName>
        <fullName evidence="1">Uncharacterized protein</fullName>
    </submittedName>
</protein>
<keyword evidence="2" id="KW-1185">Reference proteome</keyword>
<dbReference type="EMBL" id="JAQIFT010000014">
    <property type="protein sequence ID" value="MDA3730537.1"/>
    <property type="molecule type" value="Genomic_DNA"/>
</dbReference>
<evidence type="ECO:0000313" key="2">
    <source>
        <dbReference type="Proteomes" id="UP001169242"/>
    </source>
</evidence>
<reference evidence="1" key="1">
    <citation type="journal article" date="2023" name="Int. J. Syst. Evol. Microbiol.">
        <title>&lt;i&gt;Holtiella tumoricola&lt;/i&gt; gen. nov. sp. nov., isolated from a human clinical sample.</title>
        <authorList>
            <person name="Allen-Vercoe E."/>
            <person name="Daigneault M.C."/>
            <person name="Vancuren S.J."/>
            <person name="Cochrane K."/>
            <person name="O'Neal L.L."/>
            <person name="Sankaranarayanan K."/>
            <person name="Lawson P.A."/>
        </authorList>
    </citation>
    <scope>NUCLEOTIDE SEQUENCE</scope>
    <source>
        <strain evidence="1">CC70A</strain>
    </source>
</reference>
<dbReference type="Proteomes" id="UP001169242">
    <property type="component" value="Unassembled WGS sequence"/>
</dbReference>
<gene>
    <name evidence="1" type="ORF">PBV87_03320</name>
</gene>
<dbReference type="RefSeq" id="WP_207642815.1">
    <property type="nucleotide sequence ID" value="NZ_JAQIFT010000014.1"/>
</dbReference>
<sequence length="86" mass="10227">MINYVFVNDLIEIQLEEPPNNRKWELDLPRGFQTIKGSYNPNGYTLIRKWVIQPLVPGEFTIYCYYRQLCCGNPIVETRAYRIIVQ</sequence>
<comment type="caution">
    <text evidence="1">The sequence shown here is derived from an EMBL/GenBank/DDBJ whole genome shotgun (WGS) entry which is preliminary data.</text>
</comment>